<dbReference type="SUPFAM" id="SSF81383">
    <property type="entry name" value="F-box domain"/>
    <property type="match status" value="1"/>
</dbReference>
<name>T1K4C8_TETUR</name>
<dbReference type="PANTHER" id="PTHR38926">
    <property type="entry name" value="F-BOX DOMAIN CONTAINING PROTEIN, EXPRESSED"/>
    <property type="match status" value="1"/>
</dbReference>
<dbReference type="EMBL" id="CAEY01001566">
    <property type="status" value="NOT_ANNOTATED_CDS"/>
    <property type="molecule type" value="Genomic_DNA"/>
</dbReference>
<organism evidence="2 3">
    <name type="scientific">Tetranychus urticae</name>
    <name type="common">Two-spotted spider mite</name>
    <dbReference type="NCBI Taxonomy" id="32264"/>
    <lineage>
        <taxon>Eukaryota</taxon>
        <taxon>Metazoa</taxon>
        <taxon>Ecdysozoa</taxon>
        <taxon>Arthropoda</taxon>
        <taxon>Chelicerata</taxon>
        <taxon>Arachnida</taxon>
        <taxon>Acari</taxon>
        <taxon>Acariformes</taxon>
        <taxon>Trombidiformes</taxon>
        <taxon>Prostigmata</taxon>
        <taxon>Eleutherengona</taxon>
        <taxon>Raphignathae</taxon>
        <taxon>Tetranychoidea</taxon>
        <taxon>Tetranychidae</taxon>
        <taxon>Tetranychus</taxon>
    </lineage>
</organism>
<dbReference type="SMART" id="SM00256">
    <property type="entry name" value="FBOX"/>
    <property type="match status" value="1"/>
</dbReference>
<dbReference type="OMA" id="FKPWRSS"/>
<proteinExistence type="predicted"/>
<reference evidence="2" key="2">
    <citation type="submission" date="2015-06" db="UniProtKB">
        <authorList>
            <consortium name="EnsemblMetazoa"/>
        </authorList>
    </citation>
    <scope>IDENTIFICATION</scope>
</reference>
<dbReference type="Proteomes" id="UP000015104">
    <property type="component" value="Unassembled WGS sequence"/>
</dbReference>
<accession>T1K4C8</accession>
<dbReference type="GeneID" id="107360688"/>
<keyword evidence="3" id="KW-1185">Reference proteome</keyword>
<dbReference type="InterPro" id="IPR032675">
    <property type="entry name" value="LRR_dom_sf"/>
</dbReference>
<dbReference type="EnsemblMetazoa" id="tetur05g02140.1">
    <property type="protein sequence ID" value="tetur05g02140.1"/>
    <property type="gene ID" value="tetur05g02140"/>
</dbReference>
<dbReference type="AlphaFoldDB" id="T1K4C8"/>
<dbReference type="Gene3D" id="3.80.10.10">
    <property type="entry name" value="Ribonuclease Inhibitor"/>
    <property type="match status" value="1"/>
</dbReference>
<dbReference type="Pfam" id="PF12937">
    <property type="entry name" value="F-box-like"/>
    <property type="match status" value="1"/>
</dbReference>
<dbReference type="RefSeq" id="XP_025016317.1">
    <property type="nucleotide sequence ID" value="XM_025160549.1"/>
</dbReference>
<evidence type="ECO:0000313" key="2">
    <source>
        <dbReference type="EnsemblMetazoa" id="tetur05g02140.1"/>
    </source>
</evidence>
<feature type="domain" description="F-box" evidence="1">
    <location>
        <begin position="6"/>
        <end position="47"/>
    </location>
</feature>
<dbReference type="Gene3D" id="1.20.1280.50">
    <property type="match status" value="1"/>
</dbReference>
<protein>
    <recommendedName>
        <fullName evidence="1">F-box domain-containing protein</fullName>
    </recommendedName>
</protein>
<dbReference type="PANTHER" id="PTHR38926:SF5">
    <property type="entry name" value="F-BOX AND LEUCINE-RICH REPEAT PROTEIN 6"/>
    <property type="match status" value="1"/>
</dbReference>
<reference evidence="3" key="1">
    <citation type="submission" date="2011-08" db="EMBL/GenBank/DDBJ databases">
        <authorList>
            <person name="Rombauts S."/>
        </authorList>
    </citation>
    <scope>NUCLEOTIDE SEQUENCE</scope>
    <source>
        <strain evidence="3">London</strain>
    </source>
</reference>
<sequence length="383" mass="44232">MLINELPDDCLLTIFDCIQDLTDLVNCFKVCKKWCNLIVVRTKKVKYFIDRPNNLPDSVCHLSDELIDVTFLCKWFPNLRIVDFCKCGDMSPAEAVELIRDSESLKGTITSINVLFWIGSADLSRLLMNANLEMFSTELLFFDTSLIHEHVKQLHLPHPNTFLPKDAAHTFPNLERLNICCVTESGDNYSNGPVMANLKIIELRLNSNDWEDPCRIFEVMDSCPALQSAHIINGNDNFKIDDSIKNANLQDLVIQFYFSTKWGKLPRCISKYPNIKHLALRNSHLSDEDIKRLILILPKLTLLDVRESSGVTQEAADHVRDYCKQYGRSIKFYFKKDDKQIETDWPQSLNLPEKICRGFDFMEHCFFKSFDDLPHLLDPIDDS</sequence>
<dbReference type="InterPro" id="IPR036047">
    <property type="entry name" value="F-box-like_dom_sf"/>
</dbReference>
<dbReference type="HOGENOM" id="CLU_029073_0_0_1"/>
<dbReference type="InterPro" id="IPR001810">
    <property type="entry name" value="F-box_dom"/>
</dbReference>
<dbReference type="KEGG" id="tut:107360688"/>
<evidence type="ECO:0000313" key="3">
    <source>
        <dbReference type="Proteomes" id="UP000015104"/>
    </source>
</evidence>
<evidence type="ECO:0000259" key="1">
    <source>
        <dbReference type="SMART" id="SM00256"/>
    </source>
</evidence>
<dbReference type="SUPFAM" id="SSF52047">
    <property type="entry name" value="RNI-like"/>
    <property type="match status" value="1"/>
</dbReference>